<name>A0A4V3D438_9FLAO</name>
<comment type="caution">
    <text evidence="3">The sequence shown here is derived from an EMBL/GenBank/DDBJ whole genome shotgun (WGS) entry which is preliminary data.</text>
</comment>
<dbReference type="InterPro" id="IPR000801">
    <property type="entry name" value="Esterase-like"/>
</dbReference>
<dbReference type="Proteomes" id="UP000295468">
    <property type="component" value="Unassembled WGS sequence"/>
</dbReference>
<dbReference type="SUPFAM" id="SSF53474">
    <property type="entry name" value="alpha/beta-Hydrolases"/>
    <property type="match status" value="1"/>
</dbReference>
<evidence type="ECO:0000256" key="2">
    <source>
        <dbReference type="SAM" id="SignalP"/>
    </source>
</evidence>
<dbReference type="EMBL" id="SNYI01000001">
    <property type="protein sequence ID" value="TDQ32871.1"/>
    <property type="molecule type" value="Genomic_DNA"/>
</dbReference>
<evidence type="ECO:0000256" key="1">
    <source>
        <dbReference type="ARBA" id="ARBA00022729"/>
    </source>
</evidence>
<dbReference type="PANTHER" id="PTHR43037:SF1">
    <property type="entry name" value="BLL1128 PROTEIN"/>
    <property type="match status" value="1"/>
</dbReference>
<gene>
    <name evidence="3" type="ORF">CLV82_0708</name>
</gene>
<feature type="chain" id="PRO_5020481201" evidence="2">
    <location>
        <begin position="22"/>
        <end position="267"/>
    </location>
</feature>
<keyword evidence="1 2" id="KW-0732">Signal</keyword>
<keyword evidence="4" id="KW-1185">Reference proteome</keyword>
<dbReference type="Pfam" id="PF00756">
    <property type="entry name" value="Esterase"/>
    <property type="match status" value="1"/>
</dbReference>
<protein>
    <submittedName>
        <fullName evidence="3">Putative esterase</fullName>
    </submittedName>
</protein>
<dbReference type="InterPro" id="IPR029058">
    <property type="entry name" value="AB_hydrolase_fold"/>
</dbReference>
<accession>A0A4V3D438</accession>
<reference evidence="3 4" key="1">
    <citation type="submission" date="2019-03" db="EMBL/GenBank/DDBJ databases">
        <title>Genomic Encyclopedia of Archaeal and Bacterial Type Strains, Phase II (KMG-II): from individual species to whole genera.</title>
        <authorList>
            <person name="Goeker M."/>
        </authorList>
    </citation>
    <scope>NUCLEOTIDE SEQUENCE [LARGE SCALE GENOMIC DNA]</scope>
    <source>
        <strain evidence="3 4">DSM 18435</strain>
    </source>
</reference>
<dbReference type="Gene3D" id="3.40.50.1820">
    <property type="entry name" value="alpha/beta hydrolase"/>
    <property type="match status" value="1"/>
</dbReference>
<feature type="signal peptide" evidence="2">
    <location>
        <begin position="1"/>
        <end position="21"/>
    </location>
</feature>
<dbReference type="InterPro" id="IPR050955">
    <property type="entry name" value="Plant_Biomass_Hydrol_Est"/>
</dbReference>
<dbReference type="RefSeq" id="WP_133642897.1">
    <property type="nucleotide sequence ID" value="NZ_SNYI01000001.1"/>
</dbReference>
<organism evidence="3 4">
    <name type="scientific">Zeaxanthinibacter enoshimensis</name>
    <dbReference type="NCBI Taxonomy" id="392009"/>
    <lineage>
        <taxon>Bacteria</taxon>
        <taxon>Pseudomonadati</taxon>
        <taxon>Bacteroidota</taxon>
        <taxon>Flavobacteriia</taxon>
        <taxon>Flavobacteriales</taxon>
        <taxon>Flavobacteriaceae</taxon>
        <taxon>Zeaxanthinibacter</taxon>
    </lineage>
</organism>
<dbReference type="OrthoDB" id="9764953at2"/>
<dbReference type="AlphaFoldDB" id="A0A4V3D438"/>
<sequence>MEAKKLTLLLLCLLGAAGIFAQNKLYKKAVFKNGPDSLQYRIMYPEGFSTSEEYPVVLFLHGAGERGNDNRSQLTHGSTLFSKAENREKFPAIVIFPQCPADDYWARVEVDRSVQPLDFKYHYDEAPTKPLDLTIQLMDSLLSETFVKKDQVYVMGLSMGGMGTFEILYRRPEMFAAAIPICGGGDINAAKEYATKVPLWIFHGSRDNVVEPLLSVTMAASILEYGGYPNLTLYSDANHNSWDPAFKEPELLAWLFSKKSRNGKTND</sequence>
<dbReference type="PANTHER" id="PTHR43037">
    <property type="entry name" value="UNNAMED PRODUCT-RELATED"/>
    <property type="match status" value="1"/>
</dbReference>
<proteinExistence type="predicted"/>
<evidence type="ECO:0000313" key="4">
    <source>
        <dbReference type="Proteomes" id="UP000295468"/>
    </source>
</evidence>
<evidence type="ECO:0000313" key="3">
    <source>
        <dbReference type="EMBL" id="TDQ32871.1"/>
    </source>
</evidence>